<protein>
    <recommendedName>
        <fullName evidence="3">Tyrosine-protein kinase G-rich domain-containing protein</fullName>
    </recommendedName>
</protein>
<name>A0ABQ6Q2G2_9BACT</name>
<gene>
    <name evidence="4" type="ORF">Ataiwa_25350</name>
</gene>
<evidence type="ECO:0000313" key="4">
    <source>
        <dbReference type="EMBL" id="GMQ34263.1"/>
    </source>
</evidence>
<keyword evidence="1" id="KW-0175">Coiled coil</keyword>
<accession>A0ABQ6Q2G2</accession>
<feature type="coiled-coil region" evidence="1">
    <location>
        <begin position="222"/>
        <end position="256"/>
    </location>
</feature>
<feature type="transmembrane region" description="Helical" evidence="2">
    <location>
        <begin position="22"/>
        <end position="40"/>
    </location>
</feature>
<evidence type="ECO:0000313" key="5">
    <source>
        <dbReference type="Proteomes" id="UP001307705"/>
    </source>
</evidence>
<dbReference type="EMBL" id="BTPE01000008">
    <property type="protein sequence ID" value="GMQ34263.1"/>
    <property type="molecule type" value="Genomic_DNA"/>
</dbReference>
<keyword evidence="2" id="KW-0472">Membrane</keyword>
<dbReference type="PANTHER" id="PTHR32309:SF13">
    <property type="entry name" value="FERRIC ENTEROBACTIN TRANSPORT PROTEIN FEPE"/>
    <property type="match status" value="1"/>
</dbReference>
<evidence type="ECO:0000256" key="2">
    <source>
        <dbReference type="SAM" id="Phobius"/>
    </source>
</evidence>
<dbReference type="InterPro" id="IPR032807">
    <property type="entry name" value="GNVR"/>
</dbReference>
<evidence type="ECO:0000256" key="1">
    <source>
        <dbReference type="SAM" id="Coils"/>
    </source>
</evidence>
<dbReference type="Proteomes" id="UP001307705">
    <property type="component" value="Unassembled WGS sequence"/>
</dbReference>
<keyword evidence="5" id="KW-1185">Reference proteome</keyword>
<proteinExistence type="predicted"/>
<dbReference type="InterPro" id="IPR050445">
    <property type="entry name" value="Bact_polysacc_biosynth/exp"/>
</dbReference>
<reference evidence="4 5" key="1">
    <citation type="submission" date="2023-08" db="EMBL/GenBank/DDBJ databases">
        <title>Draft genome sequence of Algoriphagus taiwanensis.</title>
        <authorList>
            <person name="Takatani N."/>
            <person name="Hosokawa M."/>
            <person name="Sawabe T."/>
        </authorList>
    </citation>
    <scope>NUCLEOTIDE SEQUENCE [LARGE SCALE GENOMIC DNA]</scope>
    <source>
        <strain evidence="4 5">JCM 19755</strain>
    </source>
</reference>
<feature type="domain" description="Tyrosine-protein kinase G-rich" evidence="3">
    <location>
        <begin position="271"/>
        <end position="341"/>
    </location>
</feature>
<dbReference type="PANTHER" id="PTHR32309">
    <property type="entry name" value="TYROSINE-PROTEIN KINASE"/>
    <property type="match status" value="1"/>
</dbReference>
<organism evidence="4 5">
    <name type="scientific">Algoriphagus taiwanensis</name>
    <dbReference type="NCBI Taxonomy" id="1445656"/>
    <lineage>
        <taxon>Bacteria</taxon>
        <taxon>Pseudomonadati</taxon>
        <taxon>Bacteroidota</taxon>
        <taxon>Cytophagia</taxon>
        <taxon>Cytophagales</taxon>
        <taxon>Cyclobacteriaceae</taxon>
        <taxon>Algoriphagus</taxon>
    </lineage>
</organism>
<keyword evidence="2" id="KW-1133">Transmembrane helix</keyword>
<keyword evidence="2" id="KW-0812">Transmembrane</keyword>
<feature type="transmembrane region" description="Helical" evidence="2">
    <location>
        <begin position="323"/>
        <end position="345"/>
    </location>
</feature>
<dbReference type="Pfam" id="PF13807">
    <property type="entry name" value="GNVR"/>
    <property type="match status" value="1"/>
</dbReference>
<comment type="caution">
    <text evidence="4">The sequence shown here is derived from an EMBL/GenBank/DDBJ whole genome shotgun (WGS) entry which is preliminary data.</text>
</comment>
<dbReference type="RefSeq" id="WP_338229087.1">
    <property type="nucleotide sequence ID" value="NZ_BTPE01000008.1"/>
</dbReference>
<evidence type="ECO:0000259" key="3">
    <source>
        <dbReference type="Pfam" id="PF13807"/>
    </source>
</evidence>
<sequence length="353" mass="40274">MANETVDLADLIRFMIKEKRKFFKMVLAFVGIGVLLIFLTRNHYSSTLKFIAQTNSKSGNLMGQLGGLSGLNLGNINSQEPGSLSPQLYKEIVYSYPFLWRLSQKTITPDAEPIKLGLYVEENRRPSFPSLVKKYTIGLPKVLFGEKPKPLDLDTEVQDSLIFLNRELVPMFNEYRKIISLSTDTETGSISIEVQTLSPEVSAQVAAWVFELLSEYVIEFKTEKALQNMKFVEARFEEAKEKFYEAQNKLSNFRDRNQNLSYSTARAQEERLQSEYSLANNLYNNLAVQLDQAKIKVQEDIPQLTVINPPVVSYQVSKPNIPLIMALSVFMGIVLGFTRLLFLYFKNQFGANR</sequence>